<dbReference type="EMBL" id="QGGG01000004">
    <property type="protein sequence ID" value="PWJ84874.1"/>
    <property type="molecule type" value="Genomic_DNA"/>
</dbReference>
<evidence type="ECO:0000313" key="1">
    <source>
        <dbReference type="EMBL" id="PWJ84874.1"/>
    </source>
</evidence>
<protein>
    <submittedName>
        <fullName evidence="1">Uncharacterized protein</fullName>
    </submittedName>
</protein>
<dbReference type="OrthoDB" id="8445852at2"/>
<dbReference type="Proteomes" id="UP000245396">
    <property type="component" value="Unassembled WGS sequence"/>
</dbReference>
<organism evidence="1 2">
    <name type="scientific">Pseudaminobacter salicylatoxidans</name>
    <dbReference type="NCBI Taxonomy" id="93369"/>
    <lineage>
        <taxon>Bacteria</taxon>
        <taxon>Pseudomonadati</taxon>
        <taxon>Pseudomonadota</taxon>
        <taxon>Alphaproteobacteria</taxon>
        <taxon>Hyphomicrobiales</taxon>
        <taxon>Phyllobacteriaceae</taxon>
        <taxon>Pseudaminobacter</taxon>
    </lineage>
</organism>
<gene>
    <name evidence="1" type="ORF">C7441_104142</name>
</gene>
<reference evidence="1 2" key="1">
    <citation type="submission" date="2018-05" db="EMBL/GenBank/DDBJ databases">
        <title>Genomic Encyclopedia of Type Strains, Phase IV (KMG-IV): sequencing the most valuable type-strain genomes for metagenomic binning, comparative biology and taxonomic classification.</title>
        <authorList>
            <person name="Goeker M."/>
        </authorList>
    </citation>
    <scope>NUCLEOTIDE SEQUENCE [LARGE SCALE GENOMIC DNA]</scope>
    <source>
        <strain evidence="1 2">DSM 6986</strain>
    </source>
</reference>
<accession>A0A316CRN6</accession>
<dbReference type="RefSeq" id="WP_109612295.1">
    <property type="nucleotide sequence ID" value="NZ_QGGG01000004.1"/>
</dbReference>
<comment type="caution">
    <text evidence="1">The sequence shown here is derived from an EMBL/GenBank/DDBJ whole genome shotgun (WGS) entry which is preliminary data.</text>
</comment>
<sequence>MRLFHAVGMLARRLDVRPSRVKHIASRLQDSGHVSRVEGSRRFPTEIGEPEFVSLFLAVIGEAGIGTATSTAETFGSLTNDAGQRLDRALTNLVYGPSRSIQHLIARQHPPGVSLIVDGQHMVFGADASDAATTARIVPGTTLAAIAAEAQGATPEDADAMAAISKLRI</sequence>
<evidence type="ECO:0000313" key="2">
    <source>
        <dbReference type="Proteomes" id="UP000245396"/>
    </source>
</evidence>
<proteinExistence type="predicted"/>
<dbReference type="AlphaFoldDB" id="A0A316CRN6"/>
<keyword evidence="2" id="KW-1185">Reference proteome</keyword>
<name>A0A316CRN6_PSESE</name>